<dbReference type="Proteomes" id="UP000644010">
    <property type="component" value="Unassembled WGS sequence"/>
</dbReference>
<evidence type="ECO:0000313" key="1">
    <source>
        <dbReference type="EMBL" id="MBC5645686.1"/>
    </source>
</evidence>
<name>A0ABR7E7F2_9BACT</name>
<evidence type="ECO:0008006" key="3">
    <source>
        <dbReference type="Google" id="ProtNLM"/>
    </source>
</evidence>
<organism evidence="1 2">
    <name type="scientific">Parabacteroides segnis</name>
    <dbReference type="NCBI Taxonomy" id="2763058"/>
    <lineage>
        <taxon>Bacteria</taxon>
        <taxon>Pseudomonadati</taxon>
        <taxon>Bacteroidota</taxon>
        <taxon>Bacteroidia</taxon>
        <taxon>Bacteroidales</taxon>
        <taxon>Tannerellaceae</taxon>
        <taxon>Parabacteroides</taxon>
    </lineage>
</organism>
<comment type="caution">
    <text evidence="1">The sequence shown here is derived from an EMBL/GenBank/DDBJ whole genome shotgun (WGS) entry which is preliminary data.</text>
</comment>
<keyword evidence="2" id="KW-1185">Reference proteome</keyword>
<gene>
    <name evidence="1" type="ORF">H8S77_22675</name>
</gene>
<dbReference type="EMBL" id="JACOOI010000035">
    <property type="protein sequence ID" value="MBC5645686.1"/>
    <property type="molecule type" value="Genomic_DNA"/>
</dbReference>
<protein>
    <recommendedName>
        <fullName evidence="3">Glycosyl hydrolase family 88</fullName>
    </recommendedName>
</protein>
<accession>A0ABR7E7F2</accession>
<reference evidence="1 2" key="1">
    <citation type="submission" date="2020-08" db="EMBL/GenBank/DDBJ databases">
        <title>Genome public.</title>
        <authorList>
            <person name="Liu C."/>
            <person name="Sun Q."/>
        </authorList>
    </citation>
    <scope>NUCLEOTIDE SEQUENCE [LARGE SCALE GENOMIC DNA]</scope>
    <source>
        <strain evidence="1 2">BX2</strain>
    </source>
</reference>
<proteinExistence type="predicted"/>
<evidence type="ECO:0000313" key="2">
    <source>
        <dbReference type="Proteomes" id="UP000644010"/>
    </source>
</evidence>
<sequence>MDVAWTVSWNRFYHSGTHLFYDYISSYEKGKELSHLPTQQEVSRQYPNPCGYGTGMEDCAILTGTMLGTLVDRYEQTGDEQMKNFASLLLEGLKRCSLIPGFSGFVARGVCTEDGKSFYYNSSRDQYTHCVHGVWKYYNSSLSNDSGRKIARSILTDIADRMHKNVIAENNFDFLQADGKPCPLGICRMWNVQPHEAARLPMFYAAAWNVTQKKEYYDLYRSYINEAIDQSEKIGNNYSAYVYLQMMYSFELLSELETDSLLQKRLQKLIKRVGQLALERSLDCLKEIQKIDKAELSMLGPDWRSVKEWHTQNGYKIPRWGKYRNIWHIIREAGESALVVFMTNDFMLANDEKEILQNVVSAMDYSHLSGCGVIFHVSAYWKARKYWDI</sequence>